<dbReference type="EMBL" id="LWCA01001366">
    <property type="protein sequence ID" value="OAF65274.1"/>
    <property type="molecule type" value="Genomic_DNA"/>
</dbReference>
<protein>
    <submittedName>
        <fullName evidence="1">Uncharacterized protein</fullName>
    </submittedName>
</protein>
<keyword evidence="2" id="KW-1185">Reference proteome</keyword>
<evidence type="ECO:0000313" key="1">
    <source>
        <dbReference type="EMBL" id="OAF65274.1"/>
    </source>
</evidence>
<evidence type="ECO:0000313" key="2">
    <source>
        <dbReference type="Proteomes" id="UP000078046"/>
    </source>
</evidence>
<proteinExistence type="predicted"/>
<gene>
    <name evidence="1" type="ORF">A3Q56_07003</name>
</gene>
<organism evidence="1 2">
    <name type="scientific">Intoshia linei</name>
    <dbReference type="NCBI Taxonomy" id="1819745"/>
    <lineage>
        <taxon>Eukaryota</taxon>
        <taxon>Metazoa</taxon>
        <taxon>Spiralia</taxon>
        <taxon>Lophotrochozoa</taxon>
        <taxon>Mesozoa</taxon>
        <taxon>Orthonectida</taxon>
        <taxon>Rhopaluridae</taxon>
        <taxon>Intoshia</taxon>
    </lineage>
</organism>
<dbReference type="AlphaFoldDB" id="A0A177AVN6"/>
<accession>A0A177AVN6</accession>
<name>A0A177AVN6_9BILA</name>
<comment type="caution">
    <text evidence="1">The sequence shown here is derived from an EMBL/GenBank/DDBJ whole genome shotgun (WGS) entry which is preliminary data.</text>
</comment>
<reference evidence="1 2" key="1">
    <citation type="submission" date="2016-04" db="EMBL/GenBank/DDBJ databases">
        <title>The genome of Intoshia linei affirms orthonectids as highly simplified spiralians.</title>
        <authorList>
            <person name="Mikhailov K.V."/>
            <person name="Slusarev G.S."/>
            <person name="Nikitin M.A."/>
            <person name="Logacheva M.D."/>
            <person name="Penin A."/>
            <person name="Aleoshin V."/>
            <person name="Panchin Y.V."/>
        </authorList>
    </citation>
    <scope>NUCLEOTIDE SEQUENCE [LARGE SCALE GENOMIC DNA]</scope>
    <source>
        <strain evidence="1">Intl2013</strain>
        <tissue evidence="1">Whole animal</tissue>
    </source>
</reference>
<dbReference type="Proteomes" id="UP000078046">
    <property type="component" value="Unassembled WGS sequence"/>
</dbReference>
<sequence>MIDYKLLKVQMTMLSTNQADQWKMLKEQLTNDDFVGILLGLQKYRRINSKN</sequence>